<evidence type="ECO:0000313" key="2">
    <source>
        <dbReference type="EMBL" id="KAG2631729.1"/>
    </source>
</evidence>
<sequence>MLGRRRCGPQLASGGCRGRGNAGRDSSARMQGRWRRGCRRTRAGLCYRSSRAGDATRREEGRMGRELRGGGGGGGRPARPRARGRGRACRGSGAAGAAMTSR</sequence>
<name>A0A8T0VJ40_PANVG</name>
<feature type="compositionally biased region" description="Basic residues" evidence="1">
    <location>
        <begin position="78"/>
        <end position="88"/>
    </location>
</feature>
<dbReference type="EMBL" id="CM029040">
    <property type="protein sequence ID" value="KAG2631729.1"/>
    <property type="molecule type" value="Genomic_DNA"/>
</dbReference>
<feature type="region of interest" description="Disordered" evidence="1">
    <location>
        <begin position="1"/>
        <end position="34"/>
    </location>
</feature>
<evidence type="ECO:0000256" key="1">
    <source>
        <dbReference type="SAM" id="MobiDB-lite"/>
    </source>
</evidence>
<reference evidence="2" key="1">
    <citation type="submission" date="2020-05" db="EMBL/GenBank/DDBJ databases">
        <title>WGS assembly of Panicum virgatum.</title>
        <authorList>
            <person name="Lovell J.T."/>
            <person name="Jenkins J."/>
            <person name="Shu S."/>
            <person name="Juenger T.E."/>
            <person name="Schmutz J."/>
        </authorList>
    </citation>
    <scope>NUCLEOTIDE SEQUENCE</scope>
    <source>
        <strain evidence="2">AP13</strain>
    </source>
</reference>
<proteinExistence type="predicted"/>
<dbReference type="Proteomes" id="UP000823388">
    <property type="component" value="Chromosome 2N"/>
</dbReference>
<keyword evidence="3" id="KW-1185">Reference proteome</keyword>
<comment type="caution">
    <text evidence="2">The sequence shown here is derived from an EMBL/GenBank/DDBJ whole genome shotgun (WGS) entry which is preliminary data.</text>
</comment>
<feature type="compositionally biased region" description="Basic and acidic residues" evidence="1">
    <location>
        <begin position="54"/>
        <end position="68"/>
    </location>
</feature>
<evidence type="ECO:0000313" key="3">
    <source>
        <dbReference type="Proteomes" id="UP000823388"/>
    </source>
</evidence>
<feature type="compositionally biased region" description="Low complexity" evidence="1">
    <location>
        <begin position="89"/>
        <end position="102"/>
    </location>
</feature>
<dbReference type="AlphaFoldDB" id="A0A8T0VJ40"/>
<accession>A0A8T0VJ40</accession>
<gene>
    <name evidence="2" type="ORF">PVAP13_2NG044519</name>
</gene>
<feature type="region of interest" description="Disordered" evidence="1">
    <location>
        <begin position="51"/>
        <end position="102"/>
    </location>
</feature>
<protein>
    <submittedName>
        <fullName evidence="2">Uncharacterized protein</fullName>
    </submittedName>
</protein>
<organism evidence="2 3">
    <name type="scientific">Panicum virgatum</name>
    <name type="common">Blackwell switchgrass</name>
    <dbReference type="NCBI Taxonomy" id="38727"/>
    <lineage>
        <taxon>Eukaryota</taxon>
        <taxon>Viridiplantae</taxon>
        <taxon>Streptophyta</taxon>
        <taxon>Embryophyta</taxon>
        <taxon>Tracheophyta</taxon>
        <taxon>Spermatophyta</taxon>
        <taxon>Magnoliopsida</taxon>
        <taxon>Liliopsida</taxon>
        <taxon>Poales</taxon>
        <taxon>Poaceae</taxon>
        <taxon>PACMAD clade</taxon>
        <taxon>Panicoideae</taxon>
        <taxon>Panicodae</taxon>
        <taxon>Paniceae</taxon>
        <taxon>Panicinae</taxon>
        <taxon>Panicum</taxon>
        <taxon>Panicum sect. Hiantes</taxon>
    </lineage>
</organism>